<geneLocation type="plasmid" evidence="3">
    <name>pUR_B4A</name>
</geneLocation>
<reference evidence="3" key="1">
    <citation type="submission" date="2016-03" db="EMBL/GenBank/DDBJ databases">
        <title>The evolution of Pseudomonas syringae pv. actinidiae in New Zealand.</title>
        <authorList>
            <person name="Taiaroa G."/>
            <person name="Poulter R.T.M."/>
            <person name="Lamont I."/>
            <person name="Stockwell P."/>
            <person name="Butler M.I."/>
        </authorList>
    </citation>
    <scope>NUCLEOTIDE SEQUENCE</scope>
    <source>
        <strain evidence="3">B4A</strain>
        <strain evidence="1">RT594</strain>
        <strain evidence="2">RT652</strain>
        <plasmid evidence="3">pUR_B4A</plasmid>
        <plasmid evidence="1">pUR_RT594</plasmid>
        <plasmid evidence="2">pUR_RT652</plasmid>
    </source>
</reference>
<geneLocation type="plasmid" evidence="1">
    <name>pUR_RT594</name>
</geneLocation>
<dbReference type="EMBL" id="KX009062">
    <property type="protein sequence ID" value="ARO45143.1"/>
    <property type="molecule type" value="Genomic_DNA"/>
</dbReference>
<accession>A0A2P0QFI0</accession>
<protein>
    <submittedName>
        <fullName evidence="3">Uncharacterized protein</fullName>
    </submittedName>
</protein>
<dbReference type="EMBL" id="KX009061">
    <property type="protein sequence ID" value="ARO45050.1"/>
    <property type="molecule type" value="Genomic_DNA"/>
</dbReference>
<keyword evidence="3" id="KW-0614">Plasmid</keyword>
<dbReference type="AlphaFoldDB" id="A0A2P0QFI0"/>
<evidence type="ECO:0000313" key="2">
    <source>
        <dbReference type="EMBL" id="ARO45050.1"/>
    </source>
</evidence>
<evidence type="ECO:0000313" key="1">
    <source>
        <dbReference type="EMBL" id="ARO44947.1"/>
    </source>
</evidence>
<geneLocation type="plasmid" evidence="2">
    <name>pUR_RT652</name>
</geneLocation>
<name>A0A2P0QFI0_PSESF</name>
<proteinExistence type="predicted"/>
<organism evidence="3">
    <name type="scientific">Pseudomonas syringae pv. actinidiae</name>
    <dbReference type="NCBI Taxonomy" id="103796"/>
    <lineage>
        <taxon>Bacteria</taxon>
        <taxon>Pseudomonadati</taxon>
        <taxon>Pseudomonadota</taxon>
        <taxon>Gammaproteobacteria</taxon>
        <taxon>Pseudomonadales</taxon>
        <taxon>Pseudomonadaceae</taxon>
        <taxon>Pseudomonas</taxon>
        <taxon>Pseudomonas syringae</taxon>
    </lineage>
</organism>
<sequence length="69" mass="7827">MLGRDISLKLLVIDGPCKGQRIARPGDEFTFEIETVRSKSKYHFTYCLRRHPLLGLVWASPSAKAVKKP</sequence>
<dbReference type="EMBL" id="KX009060">
    <property type="protein sequence ID" value="ARO44947.1"/>
    <property type="molecule type" value="Genomic_DNA"/>
</dbReference>
<evidence type="ECO:0000313" key="3">
    <source>
        <dbReference type="EMBL" id="ARO45143.1"/>
    </source>
</evidence>